<feature type="domain" description="SusD-like N-terminal" evidence="6">
    <location>
        <begin position="117"/>
        <end position="242"/>
    </location>
</feature>
<name>A0A5J4SRC7_9ZZZZ</name>
<dbReference type="InterPro" id="IPR033985">
    <property type="entry name" value="SusD-like_N"/>
</dbReference>
<keyword evidence="4" id="KW-0998">Cell outer membrane</keyword>
<dbReference type="Gene3D" id="1.25.40.390">
    <property type="match status" value="1"/>
</dbReference>
<dbReference type="Pfam" id="PF07980">
    <property type="entry name" value="SusD_RagB"/>
    <property type="match status" value="1"/>
</dbReference>
<gene>
    <name evidence="7" type="ORF">EZS27_003868</name>
</gene>
<organism evidence="7">
    <name type="scientific">termite gut metagenome</name>
    <dbReference type="NCBI Taxonomy" id="433724"/>
    <lineage>
        <taxon>unclassified sequences</taxon>
        <taxon>metagenomes</taxon>
        <taxon>organismal metagenomes</taxon>
    </lineage>
</organism>
<accession>A0A5J4SRC7</accession>
<sequence length="480" mass="53029">MKKYSKKNIKVTAMKKYIEFIKNKAVYALFFTALLASCEDQLLDFPPQTQIEDGDIIISQSSAEKALVGVYASIRGISGTAILTYETAADNVILNSLRTVVVPTLRSDGGVTGGADRTGGGGYGSYYSLINRANHVITAVNNLDNSLFKTGSKEKILAEAHTLRAFAYFDLARTYANVPIILKLSTATNQLGIEKSLKADVLKQVESDLDIAESNLEGTNWNVNKGRVSIWAVYAFKARLYLYQERWAEAETYASKLILNSELKLTNLEAGDNWFETRFSSEGIFEVACSTTEGNPVRSNFATSAEGGLGDYSANPNFAELLNDLNLGGKRSIYLKYESSITAWLIRIYNKSDRSSSVFLFRLAEQYLIRAEARLKKASSDIPGAIADINVIKSRASVPLLNTSGTLSKDDLLLVLEDENRYEFAFEGHRYPDVIRTGRAGDVFGALNPVYKDSRYWVVPIPTSELKDDPDLVQNGDGVY</sequence>
<reference evidence="7" key="1">
    <citation type="submission" date="2019-03" db="EMBL/GenBank/DDBJ databases">
        <title>Single cell metagenomics reveals metabolic interactions within the superorganism composed of flagellate Streblomastix strix and complex community of Bacteroidetes bacteria on its surface.</title>
        <authorList>
            <person name="Treitli S.C."/>
            <person name="Kolisko M."/>
            <person name="Husnik F."/>
            <person name="Keeling P."/>
            <person name="Hampl V."/>
        </authorList>
    </citation>
    <scope>NUCLEOTIDE SEQUENCE</scope>
    <source>
        <strain evidence="7">STM</strain>
    </source>
</reference>
<evidence type="ECO:0000259" key="5">
    <source>
        <dbReference type="Pfam" id="PF07980"/>
    </source>
</evidence>
<comment type="subcellular location">
    <subcellularLocation>
        <location evidence="1">Cell outer membrane</location>
    </subcellularLocation>
</comment>
<evidence type="ECO:0000256" key="1">
    <source>
        <dbReference type="ARBA" id="ARBA00004442"/>
    </source>
</evidence>
<dbReference type="InterPro" id="IPR011990">
    <property type="entry name" value="TPR-like_helical_dom_sf"/>
</dbReference>
<evidence type="ECO:0000259" key="6">
    <source>
        <dbReference type="Pfam" id="PF14322"/>
    </source>
</evidence>
<keyword evidence="2" id="KW-0732">Signal</keyword>
<dbReference type="InterPro" id="IPR012944">
    <property type="entry name" value="SusD_RagB_dom"/>
</dbReference>
<protein>
    <submittedName>
        <fullName evidence="7">RagB/SusD family nutrient uptake outer membrane protein</fullName>
    </submittedName>
</protein>
<dbReference type="GO" id="GO:0009279">
    <property type="term" value="C:cell outer membrane"/>
    <property type="evidence" value="ECO:0007669"/>
    <property type="project" value="UniProtKB-SubCell"/>
</dbReference>
<proteinExistence type="predicted"/>
<evidence type="ECO:0000256" key="2">
    <source>
        <dbReference type="ARBA" id="ARBA00022729"/>
    </source>
</evidence>
<dbReference type="AlphaFoldDB" id="A0A5J4SRC7"/>
<evidence type="ECO:0000256" key="4">
    <source>
        <dbReference type="ARBA" id="ARBA00023237"/>
    </source>
</evidence>
<dbReference type="EMBL" id="SNRY01000062">
    <property type="protein sequence ID" value="KAA6348724.1"/>
    <property type="molecule type" value="Genomic_DNA"/>
</dbReference>
<dbReference type="SUPFAM" id="SSF48452">
    <property type="entry name" value="TPR-like"/>
    <property type="match status" value="1"/>
</dbReference>
<dbReference type="Pfam" id="PF14322">
    <property type="entry name" value="SusD-like_3"/>
    <property type="match status" value="1"/>
</dbReference>
<keyword evidence="3" id="KW-0472">Membrane</keyword>
<evidence type="ECO:0000313" key="7">
    <source>
        <dbReference type="EMBL" id="KAA6348724.1"/>
    </source>
</evidence>
<dbReference type="CDD" id="cd08977">
    <property type="entry name" value="SusD"/>
    <property type="match status" value="1"/>
</dbReference>
<evidence type="ECO:0000256" key="3">
    <source>
        <dbReference type="ARBA" id="ARBA00023136"/>
    </source>
</evidence>
<feature type="domain" description="RagB/SusD" evidence="5">
    <location>
        <begin position="350"/>
        <end position="475"/>
    </location>
</feature>
<comment type="caution">
    <text evidence="7">The sequence shown here is derived from an EMBL/GenBank/DDBJ whole genome shotgun (WGS) entry which is preliminary data.</text>
</comment>